<comment type="similarity">
    <text evidence="1">Belongs to the glycosyl hydrolase 13 family.</text>
</comment>
<keyword evidence="2" id="KW-0325">Glycoprotein</keyword>
<dbReference type="GO" id="GO:0009313">
    <property type="term" value="P:oligosaccharide catabolic process"/>
    <property type="evidence" value="ECO:0007669"/>
    <property type="project" value="TreeGrafter"/>
</dbReference>
<evidence type="ECO:0000256" key="1">
    <source>
        <dbReference type="ARBA" id="ARBA00008061"/>
    </source>
</evidence>
<evidence type="ECO:0000256" key="3">
    <source>
        <dbReference type="SAM" id="MobiDB-lite"/>
    </source>
</evidence>
<dbReference type="EC" id="3.2.1.20" evidence="5"/>
<organism evidence="5 6">
    <name type="scientific">Micrococcus cohnii</name>
    <dbReference type="NCBI Taxonomy" id="993416"/>
    <lineage>
        <taxon>Bacteria</taxon>
        <taxon>Bacillati</taxon>
        <taxon>Actinomycetota</taxon>
        <taxon>Actinomycetes</taxon>
        <taxon>Micrococcales</taxon>
        <taxon>Micrococcaceae</taxon>
        <taxon>Micrococcus</taxon>
    </lineage>
</organism>
<evidence type="ECO:0000256" key="2">
    <source>
        <dbReference type="ARBA" id="ARBA00023180"/>
    </source>
</evidence>
<keyword evidence="6" id="KW-1185">Reference proteome</keyword>
<dbReference type="InterPro" id="IPR006047">
    <property type="entry name" value="GH13_cat_dom"/>
</dbReference>
<dbReference type="Gene3D" id="3.90.400.10">
    <property type="entry name" value="Oligo-1,6-glucosidase, Domain 2"/>
    <property type="match status" value="1"/>
</dbReference>
<dbReference type="RefSeq" id="WP_184241988.1">
    <property type="nucleotide sequence ID" value="NZ_JACHNA010000001.1"/>
</dbReference>
<dbReference type="Pfam" id="PF00128">
    <property type="entry name" value="Alpha-amylase"/>
    <property type="match status" value="1"/>
</dbReference>
<dbReference type="FunFam" id="3.90.400.10:FF:000001">
    <property type="entry name" value="Maltase A3, isoform A"/>
    <property type="match status" value="1"/>
</dbReference>
<dbReference type="PANTHER" id="PTHR10357:SF179">
    <property type="entry name" value="NEUTRAL AND BASIC AMINO ACID TRANSPORT PROTEIN RBAT"/>
    <property type="match status" value="1"/>
</dbReference>
<feature type="compositionally biased region" description="Low complexity" evidence="3">
    <location>
        <begin position="1"/>
        <end position="25"/>
    </location>
</feature>
<name>A0A7W7M466_9MICC</name>
<comment type="caution">
    <text evidence="5">The sequence shown here is derived from an EMBL/GenBank/DDBJ whole genome shotgun (WGS) entry which is preliminary data.</text>
</comment>
<dbReference type="AlphaFoldDB" id="A0A7W7M466"/>
<feature type="domain" description="Glycosyl hydrolase family 13 catalytic" evidence="4">
    <location>
        <begin position="51"/>
        <end position="470"/>
    </location>
</feature>
<keyword evidence="5" id="KW-0326">Glycosidase</keyword>
<dbReference type="SMART" id="SM00642">
    <property type="entry name" value="Aamy"/>
    <property type="match status" value="1"/>
</dbReference>
<evidence type="ECO:0000313" key="5">
    <source>
        <dbReference type="EMBL" id="MBB4736382.1"/>
    </source>
</evidence>
<proteinExistence type="inferred from homology"/>
<evidence type="ECO:0000259" key="4">
    <source>
        <dbReference type="SMART" id="SM00642"/>
    </source>
</evidence>
<gene>
    <name evidence="5" type="ORF">HDA30_001890</name>
</gene>
<dbReference type="CDD" id="cd11332">
    <property type="entry name" value="AmyAc_OligoGlu_TS"/>
    <property type="match status" value="1"/>
</dbReference>
<dbReference type="InterPro" id="IPR045857">
    <property type="entry name" value="O16G_dom_2"/>
</dbReference>
<keyword evidence="5" id="KW-0378">Hydrolase</keyword>
<dbReference type="Proteomes" id="UP000540191">
    <property type="component" value="Unassembled WGS sequence"/>
</dbReference>
<protein>
    <submittedName>
        <fullName evidence="5">Alpha-glucosidase</fullName>
        <ecNumber evidence="5">3.2.1.20</ecNumber>
    </submittedName>
</protein>
<reference evidence="5 6" key="1">
    <citation type="submission" date="2020-08" db="EMBL/GenBank/DDBJ databases">
        <title>Sequencing the genomes of 1000 actinobacteria strains.</title>
        <authorList>
            <person name="Klenk H.-P."/>
        </authorList>
    </citation>
    <scope>NUCLEOTIDE SEQUENCE [LARGE SCALE GENOMIC DNA]</scope>
    <source>
        <strain evidence="5 6">DSM 23974</strain>
    </source>
</reference>
<sequence length="627" mass="68836">MTSPRSASRPTDAAAAATTSADAPTGRPSTPPSEARNRPSTPWWADAVIYQVYPRSFADGDGDGMGDLPGVTARIPYLRRLGVDAIWLSPFYASPQNDAGYDVSDYRRIDPRFGTLEDADELIATAHEAGIRVIVDMVPNHTSSEHAWFQEALKAAPGSPERARYHFRDGRGEHGELPPNNWESTFGGRAWTRVVEPDGTDGQWYLHLFDSTQPDLNWENPEVHDEFESVLRFWLDRGVDGFRIDVAHGMVKKQGLPDAEVTRMGMVTDAGQDEDPDFDPDTFEPEMPFIDQDGVHEIYRAWRRLLDSYDHEPMMVAEAWVAPLSRMFRYVRPDEMHQTFNFTYLMAGWNAPSLASAIERSYEHAGRVGAPNTWVLSNHDTVRHASRYGLADPSSYPAGIQAHDEQPDEAIGLRRARASAMLELALPGSAYIYQGDELALPEHTTLADEHRTDPYFFRTNGEEPGRDGCRIPMPWDSQAPGLGFAVNNTAADGEPGTPWLPAPESYTRYAADRQVDVPGSTFELYRTLLGIRGELGMGGGRFAWAEQHAPENGVLAFTVTVDGARPDGAGGSGAERTVLVMANLGPDPVAPPEGVERTVLSVEASEALVDGALAADTAGWFLLGPDA</sequence>
<dbReference type="GO" id="GO:0004558">
    <property type="term" value="F:alpha-1,4-glucosidase activity"/>
    <property type="evidence" value="ECO:0007669"/>
    <property type="project" value="UniProtKB-EC"/>
</dbReference>
<dbReference type="InterPro" id="IPR017853">
    <property type="entry name" value="GH"/>
</dbReference>
<dbReference type="GO" id="GO:0004556">
    <property type="term" value="F:alpha-amylase activity"/>
    <property type="evidence" value="ECO:0007669"/>
    <property type="project" value="TreeGrafter"/>
</dbReference>
<dbReference type="EMBL" id="JACHNA010000001">
    <property type="protein sequence ID" value="MBB4736382.1"/>
    <property type="molecule type" value="Genomic_DNA"/>
</dbReference>
<dbReference type="PANTHER" id="PTHR10357">
    <property type="entry name" value="ALPHA-AMYLASE FAMILY MEMBER"/>
    <property type="match status" value="1"/>
</dbReference>
<accession>A0A7W7M466</accession>
<evidence type="ECO:0000313" key="6">
    <source>
        <dbReference type="Proteomes" id="UP000540191"/>
    </source>
</evidence>
<dbReference type="SUPFAM" id="SSF51445">
    <property type="entry name" value="(Trans)glycosidases"/>
    <property type="match status" value="1"/>
</dbReference>
<dbReference type="Gene3D" id="3.20.20.80">
    <property type="entry name" value="Glycosidases"/>
    <property type="match status" value="1"/>
</dbReference>
<feature type="region of interest" description="Disordered" evidence="3">
    <location>
        <begin position="1"/>
        <end position="40"/>
    </location>
</feature>